<name>A0A419RVW4_9SPHN</name>
<feature type="transmembrane region" description="Helical" evidence="1">
    <location>
        <begin position="132"/>
        <end position="152"/>
    </location>
</feature>
<organism evidence="2 3">
    <name type="scientific">Aurantiacibacter aquimixticola</name>
    <dbReference type="NCBI Taxonomy" id="1958945"/>
    <lineage>
        <taxon>Bacteria</taxon>
        <taxon>Pseudomonadati</taxon>
        <taxon>Pseudomonadota</taxon>
        <taxon>Alphaproteobacteria</taxon>
        <taxon>Sphingomonadales</taxon>
        <taxon>Erythrobacteraceae</taxon>
        <taxon>Aurantiacibacter</taxon>
    </lineage>
</organism>
<feature type="transmembrane region" description="Helical" evidence="1">
    <location>
        <begin position="164"/>
        <end position="185"/>
    </location>
</feature>
<reference evidence="2 3" key="1">
    <citation type="journal article" date="2017" name="Int. J. Syst. Evol. Microbiol.">
        <title>Erythrobacter aquimixticola sp. nov., isolated from the junction between the ocean and a freshwater spring.</title>
        <authorList>
            <person name="Park S."/>
            <person name="Jung Y.T."/>
            <person name="Choi S.J."/>
            <person name="Yoon J.H."/>
        </authorList>
    </citation>
    <scope>NUCLEOTIDE SEQUENCE [LARGE SCALE GENOMIC DNA]</scope>
    <source>
        <strain evidence="2 3">JSSK-14</strain>
    </source>
</reference>
<accession>A0A419RVW4</accession>
<proteinExistence type="predicted"/>
<comment type="caution">
    <text evidence="2">The sequence shown here is derived from an EMBL/GenBank/DDBJ whole genome shotgun (WGS) entry which is preliminary data.</text>
</comment>
<feature type="transmembrane region" description="Helical" evidence="1">
    <location>
        <begin position="31"/>
        <end position="57"/>
    </location>
</feature>
<protein>
    <recommendedName>
        <fullName evidence="4">GDT1 family protein</fullName>
    </recommendedName>
</protein>
<evidence type="ECO:0000256" key="1">
    <source>
        <dbReference type="SAM" id="Phobius"/>
    </source>
</evidence>
<dbReference type="AlphaFoldDB" id="A0A419RVW4"/>
<keyword evidence="3" id="KW-1185">Reference proteome</keyword>
<evidence type="ECO:0008006" key="4">
    <source>
        <dbReference type="Google" id="ProtNLM"/>
    </source>
</evidence>
<feature type="transmembrane region" description="Helical" evidence="1">
    <location>
        <begin position="69"/>
        <end position="88"/>
    </location>
</feature>
<evidence type="ECO:0000313" key="2">
    <source>
        <dbReference type="EMBL" id="RJY09919.1"/>
    </source>
</evidence>
<sequence length="186" mass="18565">MTGLFLSFLAIAAVLLAGREAVRVARFAAAGASTVALVAIATLVAIAASAAAAWLAGGLSAWLAPEHRTWLVAAALALAGLEVLLLRAPETPREPTRSLGALALVLFAGVLADASGLLLISLAILTEMPVPVAVGGGLAAGGVLGMAALAGADWEKLPRAVLRWTIGPLLLLAAPVIAFLPGFVAI</sequence>
<keyword evidence="1" id="KW-1133">Transmembrane helix</keyword>
<keyword evidence="1" id="KW-0472">Membrane</keyword>
<keyword evidence="1" id="KW-0812">Transmembrane</keyword>
<dbReference type="EMBL" id="RAHX01000001">
    <property type="protein sequence ID" value="RJY09919.1"/>
    <property type="molecule type" value="Genomic_DNA"/>
</dbReference>
<dbReference type="RefSeq" id="WP_120048929.1">
    <property type="nucleotide sequence ID" value="NZ_RAHX01000001.1"/>
</dbReference>
<dbReference type="Proteomes" id="UP000285232">
    <property type="component" value="Unassembled WGS sequence"/>
</dbReference>
<feature type="transmembrane region" description="Helical" evidence="1">
    <location>
        <begin position="100"/>
        <end position="125"/>
    </location>
</feature>
<gene>
    <name evidence="2" type="ORF">D6201_11680</name>
</gene>
<evidence type="ECO:0000313" key="3">
    <source>
        <dbReference type="Proteomes" id="UP000285232"/>
    </source>
</evidence>